<comment type="caution">
    <text evidence="13">The sequence shown here is derived from an EMBL/GenBank/DDBJ whole genome shotgun (WGS) entry which is preliminary data.</text>
</comment>
<dbReference type="EMBL" id="JAULRT010000059">
    <property type="protein sequence ID" value="MDO3382987.1"/>
    <property type="molecule type" value="Genomic_DNA"/>
</dbReference>
<dbReference type="RefSeq" id="WP_302713584.1">
    <property type="nucleotide sequence ID" value="NZ_JAULRT010000059.1"/>
</dbReference>
<evidence type="ECO:0000256" key="2">
    <source>
        <dbReference type="ARBA" id="ARBA00022603"/>
    </source>
</evidence>
<dbReference type="NCBIfam" id="NF033855">
    <property type="entry name" value="tRNA_MNMC2"/>
    <property type="match status" value="1"/>
</dbReference>
<comment type="cofactor">
    <cofactor evidence="10">
        <name>FAD</name>
        <dbReference type="ChEBI" id="CHEBI:57692"/>
    </cofactor>
</comment>
<dbReference type="Gene3D" id="3.40.50.150">
    <property type="entry name" value="Vaccinia Virus protein VP39"/>
    <property type="match status" value="1"/>
</dbReference>
<proteinExistence type="inferred from homology"/>
<dbReference type="Proteomes" id="UP001168380">
    <property type="component" value="Unassembled WGS sequence"/>
</dbReference>
<dbReference type="InterPro" id="IPR017610">
    <property type="entry name" value="tRNA_S-uridine_synth_MnmC_C"/>
</dbReference>
<dbReference type="InterPro" id="IPR023032">
    <property type="entry name" value="tRNA_MAMT_biosynth_bifunc_MnmC"/>
</dbReference>
<accession>A0ABT8TFW7</accession>
<keyword evidence="9 10" id="KW-0511">Multifunctional enzyme</keyword>
<feature type="domain" description="MnmC-like methyltransferase" evidence="12">
    <location>
        <begin position="119"/>
        <end position="249"/>
    </location>
</feature>
<dbReference type="InterPro" id="IPR006076">
    <property type="entry name" value="FAD-dep_OxRdtase"/>
</dbReference>
<feature type="domain" description="FAD dependent oxidoreductase" evidence="11">
    <location>
        <begin position="279"/>
        <end position="644"/>
    </location>
</feature>
<dbReference type="EC" id="1.5.-.-" evidence="10"/>
<gene>
    <name evidence="10 13" type="primary">mnmC</name>
    <name evidence="13" type="ORF">QWI16_12480</name>
</gene>
<keyword evidence="4 10" id="KW-0808">Transferase</keyword>
<comment type="function">
    <text evidence="10">Catalyzes the last two steps in the biosynthesis of 5-methylaminomethyl-2-thiouridine (mnm(5)s(2)U) at the wobble position (U34) in tRNA. Catalyzes the FAD-dependent demodification of cmnm(5)s(2)U34 to nm(5)s(2)U34, followed by the transfer of a methyl group from S-adenosyl-L-methionine to nm(5)s(2)U34, to form mnm(5)s(2)U34.</text>
</comment>
<dbReference type="InterPro" id="IPR047785">
    <property type="entry name" value="tRNA_MNMC2"/>
</dbReference>
<dbReference type="PANTHER" id="PTHR13847:SF283">
    <property type="entry name" value="TRNA 5-METHYLAMINOMETHYL-2-THIOURIDINE BIOSYNTHESIS BIFUNCTIONAL PROTEIN MNMC"/>
    <property type="match status" value="1"/>
</dbReference>
<keyword evidence="8 10" id="KW-0560">Oxidoreductase</keyword>
<organism evidence="13 14">
    <name type="scientific">Gilvimarinus algae</name>
    <dbReference type="NCBI Taxonomy" id="3058037"/>
    <lineage>
        <taxon>Bacteria</taxon>
        <taxon>Pseudomonadati</taxon>
        <taxon>Pseudomonadota</taxon>
        <taxon>Gammaproteobacteria</taxon>
        <taxon>Cellvibrionales</taxon>
        <taxon>Cellvibrionaceae</taxon>
        <taxon>Gilvimarinus</taxon>
    </lineage>
</organism>
<evidence type="ECO:0000313" key="14">
    <source>
        <dbReference type="Proteomes" id="UP001168380"/>
    </source>
</evidence>
<comment type="similarity">
    <text evidence="10">In the C-terminal section; belongs to the DAO family.</text>
</comment>
<comment type="subcellular location">
    <subcellularLocation>
        <location evidence="10">Cytoplasm</location>
    </subcellularLocation>
</comment>
<evidence type="ECO:0000256" key="6">
    <source>
        <dbReference type="ARBA" id="ARBA00022694"/>
    </source>
</evidence>
<name>A0ABT8TFW7_9GAMM</name>
<keyword evidence="7 10" id="KW-0274">FAD</keyword>
<feature type="region of interest" description="FAD-dependent cmnm(5)s(2)U34 oxidoreductase" evidence="10">
    <location>
        <begin position="282"/>
        <end position="678"/>
    </location>
</feature>
<dbReference type="Gene3D" id="3.30.9.10">
    <property type="entry name" value="D-Amino Acid Oxidase, subunit A, domain 2"/>
    <property type="match status" value="1"/>
</dbReference>
<evidence type="ECO:0000259" key="12">
    <source>
        <dbReference type="Pfam" id="PF05430"/>
    </source>
</evidence>
<dbReference type="Pfam" id="PF01266">
    <property type="entry name" value="DAO"/>
    <property type="match status" value="1"/>
</dbReference>
<keyword evidence="6 10" id="KW-0819">tRNA processing</keyword>
<sequence length="678" mass="73832">MSEPPSHSSLHWDEQGQPLSASFGDVYFSRHDGLAETRHVFLEANQLPERFAALAPVHGQPEPIFTIAETGFGTGLNFLAAWQLWRQVAPVGVRLQFISVEKYPLGREDIKRALSLWPELGDLTQALLAQYPDYLGPGIYRMHFGPVSLTLIIDDAVAGFEQCLTSTDARWRSPRFRADAWFLDGFAPSKNPEMWREELFAVMAELSGPATTAATFSSAGIVKRGLKAAGFAIVKVPGYGRKREMLRAQWQVSGAPTASAAQRALDIHPRATHSGGKHALVIGAGLAGCHTARSLALRGWQVQVLERDTVASQGSGNPQGLLYSKLSHRAETLPAFNLQALVYAQGYYAPLWQEYRELGEACGVLQMATSEDKARAQQDVMAALGESQQLVRRLSAEQASDLAGLPLAAGGLFFPGCGWIDPRALCRILLEHPNIQVQTHCAIDQLAFDGHNWRASDSEGREWQGDVAVIACAHFSGQFAPLAHLPLKPIRGQVSYLPATRESLQLRIALCERGYLAPARERRHCLGATFNLGETELTPTARDHSDNLAHLGDFGPALADSLGSYPPQALEGRAAFRCTTPDYLPIVGPVADVDAFKEVYAPLARNARAQITASTPYVPGLYVNTGHGSRGLAYTPLAAELLASTINAEPLPLTRELAKALHPARFLLRDIIRSNAKR</sequence>
<evidence type="ECO:0000259" key="11">
    <source>
        <dbReference type="Pfam" id="PF01266"/>
    </source>
</evidence>
<comment type="similarity">
    <text evidence="10">In the N-terminal section; belongs to the methyltransferase superfamily. tRNA (mnm(5)s(2)U34)-methyltransferase family.</text>
</comment>
<evidence type="ECO:0000313" key="13">
    <source>
        <dbReference type="EMBL" id="MDO3382987.1"/>
    </source>
</evidence>
<evidence type="ECO:0000256" key="8">
    <source>
        <dbReference type="ARBA" id="ARBA00023002"/>
    </source>
</evidence>
<keyword evidence="2 10" id="KW-0489">Methyltransferase</keyword>
<evidence type="ECO:0000256" key="5">
    <source>
        <dbReference type="ARBA" id="ARBA00022691"/>
    </source>
</evidence>
<dbReference type="NCBIfam" id="TIGR03197">
    <property type="entry name" value="MnmC_Cterm"/>
    <property type="match status" value="1"/>
</dbReference>
<keyword evidence="14" id="KW-1185">Reference proteome</keyword>
<evidence type="ECO:0000256" key="1">
    <source>
        <dbReference type="ARBA" id="ARBA00022490"/>
    </source>
</evidence>
<dbReference type="EC" id="2.1.1.61" evidence="10"/>
<protein>
    <recommendedName>
        <fullName evidence="10">tRNA 5-methylaminomethyl-2-thiouridine biosynthesis bifunctional protein MnmC</fullName>
        <shortName evidence="10">tRNA mnm(5)s(2)U biosynthesis bifunctional protein</shortName>
    </recommendedName>
    <domain>
        <recommendedName>
            <fullName evidence="10">tRNA (mnm(5)s(2)U34)-methyltransferase</fullName>
            <ecNumber evidence="10">2.1.1.61</ecNumber>
        </recommendedName>
    </domain>
    <domain>
        <recommendedName>
            <fullName evidence="10">FAD-dependent cmnm(5)s(2)U34 oxidoreductase</fullName>
            <ecNumber evidence="10">1.5.-.-</ecNumber>
        </recommendedName>
    </domain>
</protein>
<dbReference type="NCBIfam" id="NF002481">
    <property type="entry name" value="PRK01747.1-2"/>
    <property type="match status" value="1"/>
</dbReference>
<dbReference type="PANTHER" id="PTHR13847">
    <property type="entry name" value="SARCOSINE DEHYDROGENASE-RELATED"/>
    <property type="match status" value="1"/>
</dbReference>
<dbReference type="InterPro" id="IPR036188">
    <property type="entry name" value="FAD/NAD-bd_sf"/>
</dbReference>
<feature type="region of interest" description="tRNA (mnm(5)s(2)U34)-methyltransferase" evidence="10">
    <location>
        <begin position="1"/>
        <end position="251"/>
    </location>
</feature>
<reference evidence="13" key="1">
    <citation type="submission" date="2023-07" db="EMBL/GenBank/DDBJ databases">
        <title>Gilvimarinus algae sp. nov., isolated from the surface of Kelp.</title>
        <authorList>
            <person name="Sun Y.Y."/>
            <person name="Gong Y."/>
            <person name="Du Z.J."/>
        </authorList>
    </citation>
    <scope>NUCLEOTIDE SEQUENCE</scope>
    <source>
        <strain evidence="13">SDUM040014</strain>
    </source>
</reference>
<keyword evidence="3 10" id="KW-0285">Flavoprotein</keyword>
<dbReference type="SUPFAM" id="SSF54373">
    <property type="entry name" value="FAD-linked reductases, C-terminal domain"/>
    <property type="match status" value="1"/>
</dbReference>
<dbReference type="InterPro" id="IPR029063">
    <property type="entry name" value="SAM-dependent_MTases_sf"/>
</dbReference>
<evidence type="ECO:0000256" key="3">
    <source>
        <dbReference type="ARBA" id="ARBA00022630"/>
    </source>
</evidence>
<evidence type="ECO:0000256" key="9">
    <source>
        <dbReference type="ARBA" id="ARBA00023268"/>
    </source>
</evidence>
<evidence type="ECO:0000256" key="4">
    <source>
        <dbReference type="ARBA" id="ARBA00022679"/>
    </source>
</evidence>
<keyword evidence="5 10" id="KW-0949">S-adenosyl-L-methionine</keyword>
<dbReference type="SUPFAM" id="SSF51905">
    <property type="entry name" value="FAD/NAD(P)-binding domain"/>
    <property type="match status" value="1"/>
</dbReference>
<dbReference type="HAMAP" id="MF_01102">
    <property type="entry name" value="MnmC"/>
    <property type="match status" value="1"/>
</dbReference>
<dbReference type="Pfam" id="PF05430">
    <property type="entry name" value="Methyltransf_30"/>
    <property type="match status" value="1"/>
</dbReference>
<comment type="catalytic activity">
    <reaction evidence="10">
        <text>5-aminomethyl-2-thiouridine(34) in tRNA + S-adenosyl-L-methionine = 5-methylaminomethyl-2-thiouridine(34) in tRNA + S-adenosyl-L-homocysteine + H(+)</text>
        <dbReference type="Rhea" id="RHEA:19569"/>
        <dbReference type="Rhea" id="RHEA-COMP:10195"/>
        <dbReference type="Rhea" id="RHEA-COMP:10197"/>
        <dbReference type="ChEBI" id="CHEBI:15378"/>
        <dbReference type="ChEBI" id="CHEBI:57856"/>
        <dbReference type="ChEBI" id="CHEBI:59789"/>
        <dbReference type="ChEBI" id="CHEBI:74454"/>
        <dbReference type="ChEBI" id="CHEBI:74455"/>
        <dbReference type="EC" id="2.1.1.61"/>
    </reaction>
</comment>
<keyword evidence="1 10" id="KW-0963">Cytoplasm</keyword>
<dbReference type="Gene3D" id="3.50.50.60">
    <property type="entry name" value="FAD/NAD(P)-binding domain"/>
    <property type="match status" value="1"/>
</dbReference>
<dbReference type="InterPro" id="IPR008471">
    <property type="entry name" value="MnmC-like_methylTransf"/>
</dbReference>
<evidence type="ECO:0000256" key="7">
    <source>
        <dbReference type="ARBA" id="ARBA00022827"/>
    </source>
</evidence>
<evidence type="ECO:0000256" key="10">
    <source>
        <dbReference type="HAMAP-Rule" id="MF_01102"/>
    </source>
</evidence>